<dbReference type="Proteomes" id="UP000069001">
    <property type="component" value="Unassembled WGS sequence"/>
</dbReference>
<organism evidence="2 3">
    <name type="scientific">Burkholderia cepacia</name>
    <name type="common">Pseudomonas cepacia</name>
    <dbReference type="NCBI Taxonomy" id="292"/>
    <lineage>
        <taxon>Bacteria</taxon>
        <taxon>Pseudomonadati</taxon>
        <taxon>Pseudomonadota</taxon>
        <taxon>Betaproteobacteria</taxon>
        <taxon>Burkholderiales</taxon>
        <taxon>Burkholderiaceae</taxon>
        <taxon>Burkholderia</taxon>
        <taxon>Burkholderia cepacia complex</taxon>
    </lineage>
</organism>
<dbReference type="InterPro" id="IPR002048">
    <property type="entry name" value="EF_hand_dom"/>
</dbReference>
<dbReference type="AlphaFoldDB" id="A0A118KCW9"/>
<name>A0A118KCW9_BURCE</name>
<evidence type="ECO:0000313" key="3">
    <source>
        <dbReference type="Proteomes" id="UP000069001"/>
    </source>
</evidence>
<dbReference type="SUPFAM" id="SSF47473">
    <property type="entry name" value="EF-hand"/>
    <property type="match status" value="1"/>
</dbReference>
<comment type="caution">
    <text evidence="2">The sequence shown here is derived from an EMBL/GenBank/DDBJ whole genome shotgun (WGS) entry which is preliminary data.</text>
</comment>
<protein>
    <recommendedName>
        <fullName evidence="1">EF-hand domain-containing protein</fullName>
    </recommendedName>
</protein>
<feature type="domain" description="EF-hand" evidence="1">
    <location>
        <begin position="10"/>
        <end position="45"/>
    </location>
</feature>
<dbReference type="RefSeq" id="WP_059732607.1">
    <property type="nucleotide sequence ID" value="NZ_LOYH01000104.1"/>
</dbReference>
<dbReference type="InterPro" id="IPR018247">
    <property type="entry name" value="EF_Hand_1_Ca_BS"/>
</dbReference>
<dbReference type="GO" id="GO:0005509">
    <property type="term" value="F:calcium ion binding"/>
    <property type="evidence" value="ECO:0007669"/>
    <property type="project" value="InterPro"/>
</dbReference>
<reference evidence="2 3" key="1">
    <citation type="submission" date="2015-11" db="EMBL/GenBank/DDBJ databases">
        <title>Expanding the genomic diversity of Burkholderia species for the development of highly accurate diagnostics.</title>
        <authorList>
            <person name="Sahl J."/>
            <person name="Keim P."/>
            <person name="Wagner D."/>
        </authorList>
    </citation>
    <scope>NUCLEOTIDE SEQUENCE [LARGE SCALE GENOMIC DNA]</scope>
    <source>
        <strain evidence="2 3">MSMB1302</strain>
    </source>
</reference>
<dbReference type="EMBL" id="LOYH01000104">
    <property type="protein sequence ID" value="KVK73234.1"/>
    <property type="molecule type" value="Genomic_DNA"/>
</dbReference>
<sequence length="94" mass="10982">MSYEDDLQKVIIEFYDVMFADLDKNDDKIVTLDEMLSGAREAFKKIGDEYDEDVHCDIFKKIISLGTDGAEVDRVNRDQFKMGVDKYYKIDLIK</sequence>
<proteinExistence type="predicted"/>
<evidence type="ECO:0000313" key="2">
    <source>
        <dbReference type="EMBL" id="KVK73234.1"/>
    </source>
</evidence>
<dbReference type="PROSITE" id="PS50222">
    <property type="entry name" value="EF_HAND_2"/>
    <property type="match status" value="1"/>
</dbReference>
<evidence type="ECO:0000259" key="1">
    <source>
        <dbReference type="PROSITE" id="PS50222"/>
    </source>
</evidence>
<dbReference type="InterPro" id="IPR011992">
    <property type="entry name" value="EF-hand-dom_pair"/>
</dbReference>
<gene>
    <name evidence="2" type="ORF">WS90_31920</name>
</gene>
<dbReference type="PROSITE" id="PS00018">
    <property type="entry name" value="EF_HAND_1"/>
    <property type="match status" value="1"/>
</dbReference>
<accession>A0A118KCW9</accession>